<dbReference type="FunFam" id="3.40.190.10:FF:000050">
    <property type="entry name" value="Sulfonate ABC transporter substrate-binding protein"/>
    <property type="match status" value="1"/>
</dbReference>
<keyword evidence="10" id="KW-1185">Reference proteome</keyword>
<name>A0A370GKF8_9NOCA</name>
<comment type="caution">
    <text evidence="9">The sequence shown here is derived from an EMBL/GenBank/DDBJ whole genome shotgun (WGS) entry which is preliminary data.</text>
</comment>
<dbReference type="InterPro" id="IPR015168">
    <property type="entry name" value="SsuA/THI5"/>
</dbReference>
<dbReference type="InterPro" id="IPR010067">
    <property type="entry name" value="ABC_SsuA_sub-bd"/>
</dbReference>
<keyword evidence="4 7" id="KW-0732">Signal</keyword>
<dbReference type="PANTHER" id="PTHR30024:SF48">
    <property type="entry name" value="ABC TRANSPORTER SUBSTRATE-BINDING PROTEIN"/>
    <property type="match status" value="1"/>
</dbReference>
<feature type="chain" id="PRO_5016622426" description="Putative aliphatic sulfonates-binding protein" evidence="7">
    <location>
        <begin position="20"/>
        <end position="333"/>
    </location>
</feature>
<evidence type="ECO:0000256" key="5">
    <source>
        <dbReference type="ARBA" id="ARBA00055538"/>
    </source>
</evidence>
<dbReference type="PROSITE" id="PS51257">
    <property type="entry name" value="PROKAR_LIPOPROTEIN"/>
    <property type="match status" value="1"/>
</dbReference>
<evidence type="ECO:0000256" key="3">
    <source>
        <dbReference type="ARBA" id="ARBA00022448"/>
    </source>
</evidence>
<accession>A0A370GKF8</accession>
<dbReference type="InterPro" id="IPR001638">
    <property type="entry name" value="Solute-binding_3/MltF_N"/>
</dbReference>
<evidence type="ECO:0000259" key="8">
    <source>
        <dbReference type="SMART" id="SM00062"/>
    </source>
</evidence>
<evidence type="ECO:0000313" key="10">
    <source>
        <dbReference type="Proteomes" id="UP000255355"/>
    </source>
</evidence>
<dbReference type="OrthoDB" id="506623at2"/>
<dbReference type="NCBIfam" id="TIGR01728">
    <property type="entry name" value="SsuA_fam"/>
    <property type="match status" value="1"/>
</dbReference>
<evidence type="ECO:0000313" key="9">
    <source>
        <dbReference type="EMBL" id="RDI43850.1"/>
    </source>
</evidence>
<dbReference type="CDD" id="cd13558">
    <property type="entry name" value="PBP2_SsuA_like_2"/>
    <property type="match status" value="1"/>
</dbReference>
<dbReference type="EMBL" id="QQAZ01000018">
    <property type="protein sequence ID" value="RDI43850.1"/>
    <property type="molecule type" value="Genomic_DNA"/>
</dbReference>
<evidence type="ECO:0000256" key="7">
    <source>
        <dbReference type="SAM" id="SignalP"/>
    </source>
</evidence>
<dbReference type="AlphaFoldDB" id="A0A370GKF8"/>
<dbReference type="GO" id="GO:0016020">
    <property type="term" value="C:membrane"/>
    <property type="evidence" value="ECO:0007669"/>
    <property type="project" value="InterPro"/>
</dbReference>
<evidence type="ECO:0000256" key="1">
    <source>
        <dbReference type="ARBA" id="ARBA00004418"/>
    </source>
</evidence>
<feature type="signal peptide" evidence="7">
    <location>
        <begin position="1"/>
        <end position="19"/>
    </location>
</feature>
<keyword evidence="3" id="KW-0813">Transport</keyword>
<organism evidence="9 10">
    <name type="scientific">Nocardia mexicana</name>
    <dbReference type="NCBI Taxonomy" id="279262"/>
    <lineage>
        <taxon>Bacteria</taxon>
        <taxon>Bacillati</taxon>
        <taxon>Actinomycetota</taxon>
        <taxon>Actinomycetes</taxon>
        <taxon>Mycobacteriales</taxon>
        <taxon>Nocardiaceae</taxon>
        <taxon>Nocardia</taxon>
    </lineage>
</organism>
<proteinExistence type="inferred from homology"/>
<dbReference type="STRING" id="1210089.GCA_001613165_04928"/>
<comment type="similarity">
    <text evidence="2">Belongs to the bacterial solute-binding protein SsuA/TauA family.</text>
</comment>
<dbReference type="GO" id="GO:0042597">
    <property type="term" value="C:periplasmic space"/>
    <property type="evidence" value="ECO:0007669"/>
    <property type="project" value="UniProtKB-SubCell"/>
</dbReference>
<comment type="function">
    <text evidence="5">Part of a binding-protein-dependent transport system for aliphatic sulfonates. Putative binding protein.</text>
</comment>
<comment type="subcellular location">
    <subcellularLocation>
        <location evidence="1">Periplasm</location>
    </subcellularLocation>
</comment>
<dbReference type="Gene3D" id="3.40.190.10">
    <property type="entry name" value="Periplasmic binding protein-like II"/>
    <property type="match status" value="2"/>
</dbReference>
<feature type="domain" description="Solute-binding protein family 3/N-terminal" evidence="8">
    <location>
        <begin position="42"/>
        <end position="257"/>
    </location>
</feature>
<reference evidence="9 10" key="1">
    <citation type="submission" date="2018-07" db="EMBL/GenBank/DDBJ databases">
        <title>Genomic Encyclopedia of Type Strains, Phase IV (KMG-IV): sequencing the most valuable type-strain genomes for metagenomic binning, comparative biology and taxonomic classification.</title>
        <authorList>
            <person name="Goeker M."/>
        </authorList>
    </citation>
    <scope>NUCLEOTIDE SEQUENCE [LARGE SCALE GENOMIC DNA]</scope>
    <source>
        <strain evidence="9 10">DSM 44952</strain>
    </source>
</reference>
<dbReference type="PANTHER" id="PTHR30024">
    <property type="entry name" value="ALIPHATIC SULFONATES-BINDING PROTEIN-RELATED"/>
    <property type="match status" value="1"/>
</dbReference>
<dbReference type="Pfam" id="PF09084">
    <property type="entry name" value="NMT1"/>
    <property type="match status" value="1"/>
</dbReference>
<evidence type="ECO:0000256" key="4">
    <source>
        <dbReference type="ARBA" id="ARBA00022729"/>
    </source>
</evidence>
<dbReference type="SMART" id="SM00062">
    <property type="entry name" value="PBPb"/>
    <property type="match status" value="1"/>
</dbReference>
<dbReference type="SUPFAM" id="SSF53850">
    <property type="entry name" value="Periplasmic binding protein-like II"/>
    <property type="match status" value="1"/>
</dbReference>
<gene>
    <name evidence="9" type="ORF">DFR68_11830</name>
</gene>
<evidence type="ECO:0000256" key="2">
    <source>
        <dbReference type="ARBA" id="ARBA00010742"/>
    </source>
</evidence>
<dbReference type="RefSeq" id="WP_068024041.1">
    <property type="nucleotide sequence ID" value="NZ_QQAZ01000018.1"/>
</dbReference>
<evidence type="ECO:0000256" key="6">
    <source>
        <dbReference type="ARBA" id="ARBA00070228"/>
    </source>
</evidence>
<dbReference type="Proteomes" id="UP000255355">
    <property type="component" value="Unassembled WGS sequence"/>
</dbReference>
<protein>
    <recommendedName>
        <fullName evidence="6">Putative aliphatic sulfonates-binding protein</fullName>
    </recommendedName>
</protein>
<dbReference type="GO" id="GO:0042626">
    <property type="term" value="F:ATPase-coupled transmembrane transporter activity"/>
    <property type="evidence" value="ECO:0007669"/>
    <property type="project" value="InterPro"/>
</dbReference>
<sequence>MITRRLFAAVALTAVVATACGTDDGKDAAVRPDGTVDLPQVTLRVGDQKGTALQALLESSGELQSVPYKIEWSQYTAGVPMLEAINSGAVDFGGVGNSPPVFSAAAKSSIKIVTGYYAGVAGQAVVVPKDSPLRSPGDLRGKKIAVTKGSSAHHQLLTVLTRNGLSFKDIEPQYLQPADALAALSTGRVDAWAIWDPYTAQAQQQANARILVDGDGYVNGDSFYVAGNKALDSKSRSAALRDLIARIRRAHTWVNEHPEQWAQVFAQQTGLAPDVALLSVTRNKYRDHPLDDATIDGEQQVADAFSEAGLIPREVRIRDYVDTRFNDLFPASS</sequence>